<evidence type="ECO:0000313" key="2">
    <source>
        <dbReference type="EMBL" id="MEJ2890355.1"/>
    </source>
</evidence>
<organism evidence="2 3">
    <name type="scientific">Actinomycetospora aeridis</name>
    <dbReference type="NCBI Taxonomy" id="3129231"/>
    <lineage>
        <taxon>Bacteria</taxon>
        <taxon>Bacillati</taxon>
        <taxon>Actinomycetota</taxon>
        <taxon>Actinomycetes</taxon>
        <taxon>Pseudonocardiales</taxon>
        <taxon>Pseudonocardiaceae</taxon>
        <taxon>Actinomycetospora</taxon>
    </lineage>
</organism>
<feature type="region of interest" description="Disordered" evidence="1">
    <location>
        <begin position="1"/>
        <end position="23"/>
    </location>
</feature>
<evidence type="ECO:0000313" key="3">
    <source>
        <dbReference type="Proteomes" id="UP001370100"/>
    </source>
</evidence>
<dbReference type="RefSeq" id="WP_337718552.1">
    <property type="nucleotide sequence ID" value="NZ_JBBEGL010000012.1"/>
</dbReference>
<keyword evidence="3" id="KW-1185">Reference proteome</keyword>
<comment type="caution">
    <text evidence="2">The sequence shown here is derived from an EMBL/GenBank/DDBJ whole genome shotgun (WGS) entry which is preliminary data.</text>
</comment>
<name>A0ABU8NEH0_9PSEU</name>
<evidence type="ECO:0000256" key="1">
    <source>
        <dbReference type="SAM" id="MobiDB-lite"/>
    </source>
</evidence>
<dbReference type="Proteomes" id="UP001370100">
    <property type="component" value="Unassembled WGS sequence"/>
</dbReference>
<protein>
    <submittedName>
        <fullName evidence="2">Uncharacterized protein</fullName>
    </submittedName>
</protein>
<dbReference type="EMBL" id="JBBEGL010000012">
    <property type="protein sequence ID" value="MEJ2890355.1"/>
    <property type="molecule type" value="Genomic_DNA"/>
</dbReference>
<reference evidence="2 3" key="1">
    <citation type="submission" date="2024-03" db="EMBL/GenBank/DDBJ databases">
        <title>Actinomycetospora sp. OC33-EN06, a novel actinomycete isolated from wild orchid (Aerides multiflora).</title>
        <authorList>
            <person name="Suriyachadkun C."/>
        </authorList>
    </citation>
    <scope>NUCLEOTIDE SEQUENCE [LARGE SCALE GENOMIC DNA]</scope>
    <source>
        <strain evidence="2 3">OC33-EN06</strain>
    </source>
</reference>
<proteinExistence type="predicted"/>
<accession>A0ABU8NEH0</accession>
<sequence length="82" mass="8050">MIRTSTVAPSGCSVCESASPPHSPSTVVVPSGATVVHVPVAAPSAGSQVWVQTVPSARVMRSVSSPVAGSVARCAVSVVPSP</sequence>
<gene>
    <name evidence="2" type="ORF">WCD41_28125</name>
</gene>